<name>M7AXY8_CHEMY</name>
<dbReference type="AlphaFoldDB" id="M7AXY8"/>
<gene>
    <name evidence="2" type="ORF">UY3_13277</name>
</gene>
<organism evidence="2 3">
    <name type="scientific">Chelonia mydas</name>
    <name type="common">Green sea-turtle</name>
    <name type="synonym">Chelonia agassizi</name>
    <dbReference type="NCBI Taxonomy" id="8469"/>
    <lineage>
        <taxon>Eukaryota</taxon>
        <taxon>Metazoa</taxon>
        <taxon>Chordata</taxon>
        <taxon>Craniata</taxon>
        <taxon>Vertebrata</taxon>
        <taxon>Euteleostomi</taxon>
        <taxon>Archelosauria</taxon>
        <taxon>Testudinata</taxon>
        <taxon>Testudines</taxon>
        <taxon>Cryptodira</taxon>
        <taxon>Durocryptodira</taxon>
        <taxon>Americhelydia</taxon>
        <taxon>Chelonioidea</taxon>
        <taxon>Cheloniidae</taxon>
        <taxon>Chelonia</taxon>
    </lineage>
</organism>
<sequence>MGPGCKHPVGWNAVCKRYSANPCKYQIFAEKSGAVGQWKRDDIDQLSYSSGSNMPCLYRSQNSSACLSAQRPRIHRWKFQSPPSQIPLAKTEPTQRKRQKLLPSPKARANSPALTPEGALNANGRGVAKLVLIAAVAAPAASLLPPISLYAPKQSVFYEQPLDAAPPMEGVQHELHHWQATLGHHGDGLSIRT</sequence>
<evidence type="ECO:0000256" key="1">
    <source>
        <dbReference type="SAM" id="MobiDB-lite"/>
    </source>
</evidence>
<keyword evidence="3" id="KW-1185">Reference proteome</keyword>
<dbReference type="Proteomes" id="UP000031443">
    <property type="component" value="Unassembled WGS sequence"/>
</dbReference>
<proteinExistence type="predicted"/>
<reference evidence="3" key="1">
    <citation type="journal article" date="2013" name="Nat. Genet.">
        <title>The draft genomes of soft-shell turtle and green sea turtle yield insights into the development and evolution of the turtle-specific body plan.</title>
        <authorList>
            <person name="Wang Z."/>
            <person name="Pascual-Anaya J."/>
            <person name="Zadissa A."/>
            <person name="Li W."/>
            <person name="Niimura Y."/>
            <person name="Huang Z."/>
            <person name="Li C."/>
            <person name="White S."/>
            <person name="Xiong Z."/>
            <person name="Fang D."/>
            <person name="Wang B."/>
            <person name="Ming Y."/>
            <person name="Chen Y."/>
            <person name="Zheng Y."/>
            <person name="Kuraku S."/>
            <person name="Pignatelli M."/>
            <person name="Herrero J."/>
            <person name="Beal K."/>
            <person name="Nozawa M."/>
            <person name="Li Q."/>
            <person name="Wang J."/>
            <person name="Zhang H."/>
            <person name="Yu L."/>
            <person name="Shigenobu S."/>
            <person name="Wang J."/>
            <person name="Liu J."/>
            <person name="Flicek P."/>
            <person name="Searle S."/>
            <person name="Wang J."/>
            <person name="Kuratani S."/>
            <person name="Yin Y."/>
            <person name="Aken B."/>
            <person name="Zhang G."/>
            <person name="Irie N."/>
        </authorList>
    </citation>
    <scope>NUCLEOTIDE SEQUENCE [LARGE SCALE GENOMIC DNA]</scope>
</reference>
<evidence type="ECO:0000313" key="2">
    <source>
        <dbReference type="EMBL" id="EMP29619.1"/>
    </source>
</evidence>
<evidence type="ECO:0000313" key="3">
    <source>
        <dbReference type="Proteomes" id="UP000031443"/>
    </source>
</evidence>
<dbReference type="EMBL" id="KB555015">
    <property type="protein sequence ID" value="EMP29619.1"/>
    <property type="molecule type" value="Genomic_DNA"/>
</dbReference>
<feature type="region of interest" description="Disordered" evidence="1">
    <location>
        <begin position="80"/>
        <end position="120"/>
    </location>
</feature>
<accession>M7AXY8</accession>
<protein>
    <submittedName>
        <fullName evidence="2">Uncharacterized protein</fullName>
    </submittedName>
</protein>